<dbReference type="InterPro" id="IPR000182">
    <property type="entry name" value="GNAT_dom"/>
</dbReference>
<organism evidence="2 3">
    <name type="scientific">Paenibacillus arenilitoris</name>
    <dbReference type="NCBI Taxonomy" id="2772299"/>
    <lineage>
        <taxon>Bacteria</taxon>
        <taxon>Bacillati</taxon>
        <taxon>Bacillota</taxon>
        <taxon>Bacilli</taxon>
        <taxon>Bacillales</taxon>
        <taxon>Paenibacillaceae</taxon>
        <taxon>Paenibacillus</taxon>
    </lineage>
</organism>
<evidence type="ECO:0000313" key="3">
    <source>
        <dbReference type="Proteomes" id="UP000632125"/>
    </source>
</evidence>
<dbReference type="PANTHER" id="PTHR43617">
    <property type="entry name" value="L-AMINO ACID N-ACETYLTRANSFERASE"/>
    <property type="match status" value="1"/>
</dbReference>
<dbReference type="SUPFAM" id="SSF55729">
    <property type="entry name" value="Acyl-CoA N-acyltransferases (Nat)"/>
    <property type="match status" value="1"/>
</dbReference>
<reference evidence="2" key="1">
    <citation type="submission" date="2020-09" db="EMBL/GenBank/DDBJ databases">
        <title>A novel bacterium of genus Paenibacillus, isolated from South China Sea.</title>
        <authorList>
            <person name="Huang H."/>
            <person name="Mo K."/>
            <person name="Hu Y."/>
        </authorList>
    </citation>
    <scope>NUCLEOTIDE SEQUENCE</scope>
    <source>
        <strain evidence="2">IB182493</strain>
    </source>
</reference>
<comment type="caution">
    <text evidence="2">The sequence shown here is derived from an EMBL/GenBank/DDBJ whole genome shotgun (WGS) entry which is preliminary data.</text>
</comment>
<keyword evidence="3" id="KW-1185">Reference proteome</keyword>
<dbReference type="PROSITE" id="PS51186">
    <property type="entry name" value="GNAT"/>
    <property type="match status" value="1"/>
</dbReference>
<dbReference type="CDD" id="cd04301">
    <property type="entry name" value="NAT_SF"/>
    <property type="match status" value="1"/>
</dbReference>
<sequence>MDIRLEDAQPENPFLFELYALTRADEVAAWGWGAEELEAFLAMQFRFQQQSYRMQYPEHRVQIVIADGRRVGKWHTAVHGNEKILVDIALLPDFRSMGIGTTLIRQLQEEARSAGLPLRLSVRTDNPARRLYERLGFGTVSTDELHARMRWTSLIDR</sequence>
<dbReference type="InterPro" id="IPR050276">
    <property type="entry name" value="MshD_Acetyltransferase"/>
</dbReference>
<dbReference type="Gene3D" id="3.40.630.30">
    <property type="match status" value="1"/>
</dbReference>
<dbReference type="Pfam" id="PF00583">
    <property type="entry name" value="Acetyltransf_1"/>
    <property type="match status" value="1"/>
</dbReference>
<accession>A0A927CGL1</accession>
<dbReference type="InterPro" id="IPR016181">
    <property type="entry name" value="Acyl_CoA_acyltransferase"/>
</dbReference>
<dbReference type="EMBL" id="JACXIY010000003">
    <property type="protein sequence ID" value="MBD2867719.1"/>
    <property type="molecule type" value="Genomic_DNA"/>
</dbReference>
<dbReference type="GO" id="GO:0016747">
    <property type="term" value="F:acyltransferase activity, transferring groups other than amino-acyl groups"/>
    <property type="evidence" value="ECO:0007669"/>
    <property type="project" value="InterPro"/>
</dbReference>
<feature type="domain" description="N-acetyltransferase" evidence="1">
    <location>
        <begin position="16"/>
        <end position="157"/>
    </location>
</feature>
<dbReference type="RefSeq" id="WP_190858475.1">
    <property type="nucleotide sequence ID" value="NZ_JACXIY010000003.1"/>
</dbReference>
<protein>
    <submittedName>
        <fullName evidence="2">GNAT family N-acetyltransferase</fullName>
    </submittedName>
</protein>
<dbReference type="Proteomes" id="UP000632125">
    <property type="component" value="Unassembled WGS sequence"/>
</dbReference>
<evidence type="ECO:0000313" key="2">
    <source>
        <dbReference type="EMBL" id="MBD2867719.1"/>
    </source>
</evidence>
<name>A0A927CGL1_9BACL</name>
<evidence type="ECO:0000259" key="1">
    <source>
        <dbReference type="PROSITE" id="PS51186"/>
    </source>
</evidence>
<dbReference type="AlphaFoldDB" id="A0A927CGL1"/>
<gene>
    <name evidence="2" type="ORF">IDH41_03950</name>
</gene>
<proteinExistence type="predicted"/>